<evidence type="ECO:0000313" key="4">
    <source>
        <dbReference type="Proteomes" id="UP001152523"/>
    </source>
</evidence>
<dbReference type="EMBL" id="CAMAPF010000232">
    <property type="protein sequence ID" value="CAH9114832.1"/>
    <property type="molecule type" value="Genomic_DNA"/>
</dbReference>
<dbReference type="Proteomes" id="UP001152523">
    <property type="component" value="Unassembled WGS sequence"/>
</dbReference>
<reference evidence="2" key="1">
    <citation type="submission" date="2022-07" db="EMBL/GenBank/DDBJ databases">
        <authorList>
            <person name="Macas J."/>
            <person name="Novak P."/>
            <person name="Neumann P."/>
        </authorList>
    </citation>
    <scope>NUCLEOTIDE SEQUENCE</scope>
</reference>
<feature type="non-terminal residue" evidence="2">
    <location>
        <position position="104"/>
    </location>
</feature>
<proteinExistence type="predicted"/>
<feature type="compositionally biased region" description="Basic and acidic residues" evidence="1">
    <location>
        <begin position="15"/>
        <end position="26"/>
    </location>
</feature>
<comment type="caution">
    <text evidence="2">The sequence shown here is derived from an EMBL/GenBank/DDBJ whole genome shotgun (WGS) entry which is preliminary data.</text>
</comment>
<evidence type="ECO:0000313" key="2">
    <source>
        <dbReference type="EMBL" id="CAH9114832.1"/>
    </source>
</evidence>
<organism evidence="2 4">
    <name type="scientific">Cuscuta epithymum</name>
    <dbReference type="NCBI Taxonomy" id="186058"/>
    <lineage>
        <taxon>Eukaryota</taxon>
        <taxon>Viridiplantae</taxon>
        <taxon>Streptophyta</taxon>
        <taxon>Embryophyta</taxon>
        <taxon>Tracheophyta</taxon>
        <taxon>Spermatophyta</taxon>
        <taxon>Magnoliopsida</taxon>
        <taxon>eudicotyledons</taxon>
        <taxon>Gunneridae</taxon>
        <taxon>Pentapetalae</taxon>
        <taxon>asterids</taxon>
        <taxon>lamiids</taxon>
        <taxon>Solanales</taxon>
        <taxon>Convolvulaceae</taxon>
        <taxon>Cuscuteae</taxon>
        <taxon>Cuscuta</taxon>
        <taxon>Cuscuta subgen. Cuscuta</taxon>
    </lineage>
</organism>
<protein>
    <submittedName>
        <fullName evidence="2">Uncharacterized protein</fullName>
    </submittedName>
</protein>
<sequence>MKDDAPNFNLLSQTDEGKELSEKEEIMINLTGSKRNTEGGPQKEKTTNNIEDGKEQAEGSGKEKDENKKQKMQSDQKTSEEADNEIWSQENSQFIRELVMNAEM</sequence>
<dbReference type="AlphaFoldDB" id="A0AAV0E714"/>
<evidence type="ECO:0000313" key="3">
    <source>
        <dbReference type="EMBL" id="CAH9147709.1"/>
    </source>
</evidence>
<dbReference type="EMBL" id="CAMAPF010001137">
    <property type="protein sequence ID" value="CAH9147709.1"/>
    <property type="molecule type" value="Genomic_DNA"/>
</dbReference>
<accession>A0AAV0E714</accession>
<keyword evidence="4" id="KW-1185">Reference proteome</keyword>
<name>A0AAV0E714_9ASTE</name>
<feature type="compositionally biased region" description="Basic and acidic residues" evidence="1">
    <location>
        <begin position="35"/>
        <end position="80"/>
    </location>
</feature>
<gene>
    <name evidence="2" type="ORF">CEPIT_LOCUS20872</name>
    <name evidence="3" type="ORF">CEPIT_LOCUS43938</name>
</gene>
<feature type="region of interest" description="Disordered" evidence="1">
    <location>
        <begin position="1"/>
        <end position="90"/>
    </location>
</feature>
<evidence type="ECO:0000256" key="1">
    <source>
        <dbReference type="SAM" id="MobiDB-lite"/>
    </source>
</evidence>